<evidence type="ECO:0000256" key="4">
    <source>
        <dbReference type="ARBA" id="ARBA00023274"/>
    </source>
</evidence>
<sequence>MADQIKITLKKSVSGSKPVHREALRGLGLRRINQSVYRKDNPSIRGLIFQVKHLVDVEEGA</sequence>
<dbReference type="CDD" id="cd01658">
    <property type="entry name" value="Ribosomal_L30"/>
    <property type="match status" value="1"/>
</dbReference>
<dbReference type="Gene3D" id="3.30.1390.20">
    <property type="entry name" value="Ribosomal protein L30, ferredoxin-like fold domain"/>
    <property type="match status" value="1"/>
</dbReference>
<dbReference type="InterPro" id="IPR018038">
    <property type="entry name" value="Ribosomal_uL30_CS"/>
</dbReference>
<dbReference type="GO" id="GO:0003735">
    <property type="term" value="F:structural constituent of ribosome"/>
    <property type="evidence" value="ECO:0007669"/>
    <property type="project" value="InterPro"/>
</dbReference>
<dbReference type="Pfam" id="PF00327">
    <property type="entry name" value="Ribosomal_L30"/>
    <property type="match status" value="1"/>
</dbReference>
<dbReference type="SUPFAM" id="SSF55129">
    <property type="entry name" value="Ribosomal protein L30p/L7e"/>
    <property type="match status" value="1"/>
</dbReference>
<comment type="subunit">
    <text evidence="2">Part of the 50S ribosomal subunit.</text>
</comment>
<keyword evidence="4 6" id="KW-0687">Ribonucleoprotein</keyword>
<feature type="domain" description="Large ribosomal subunit protein uL30-like ferredoxin-like fold" evidence="7">
    <location>
        <begin position="5"/>
        <end position="55"/>
    </location>
</feature>
<evidence type="ECO:0000256" key="6">
    <source>
        <dbReference type="RuleBase" id="RU003734"/>
    </source>
</evidence>
<dbReference type="PANTHER" id="PTHR15892:SF2">
    <property type="entry name" value="LARGE RIBOSOMAL SUBUNIT PROTEIN UL30M"/>
    <property type="match status" value="1"/>
</dbReference>
<evidence type="ECO:0000256" key="2">
    <source>
        <dbReference type="ARBA" id="ARBA00011838"/>
    </source>
</evidence>
<gene>
    <name evidence="8" type="primary">rpmD</name>
    <name evidence="8" type="ORF">HYZ11_06490</name>
</gene>
<evidence type="ECO:0000259" key="7">
    <source>
        <dbReference type="Pfam" id="PF00327"/>
    </source>
</evidence>
<dbReference type="InterPro" id="IPR005996">
    <property type="entry name" value="Ribosomal_uL30_bac-type"/>
</dbReference>
<dbReference type="FunFam" id="3.30.1390.20:FF:000001">
    <property type="entry name" value="50S ribosomal protein L30"/>
    <property type="match status" value="1"/>
</dbReference>
<organism evidence="8 9">
    <name type="scientific">Tectimicrobiota bacterium</name>
    <dbReference type="NCBI Taxonomy" id="2528274"/>
    <lineage>
        <taxon>Bacteria</taxon>
        <taxon>Pseudomonadati</taxon>
        <taxon>Nitrospinota/Tectimicrobiota group</taxon>
        <taxon>Candidatus Tectimicrobiota</taxon>
    </lineage>
</organism>
<evidence type="ECO:0000256" key="5">
    <source>
        <dbReference type="ARBA" id="ARBA00035492"/>
    </source>
</evidence>
<dbReference type="AlphaFoldDB" id="A0A932I0X1"/>
<accession>A0A932I0X1</accession>
<evidence type="ECO:0000313" key="8">
    <source>
        <dbReference type="EMBL" id="MBI3127234.1"/>
    </source>
</evidence>
<comment type="similarity">
    <text evidence="1 6">Belongs to the universal ribosomal protein uL30 family.</text>
</comment>
<name>A0A932I0X1_UNCTE</name>
<reference evidence="8" key="1">
    <citation type="submission" date="2020-07" db="EMBL/GenBank/DDBJ databases">
        <title>Huge and variable diversity of episymbiotic CPR bacteria and DPANN archaea in groundwater ecosystems.</title>
        <authorList>
            <person name="He C.Y."/>
            <person name="Keren R."/>
            <person name="Whittaker M."/>
            <person name="Farag I.F."/>
            <person name="Doudna J."/>
            <person name="Cate J.H.D."/>
            <person name="Banfield J.F."/>
        </authorList>
    </citation>
    <scope>NUCLEOTIDE SEQUENCE</scope>
    <source>
        <strain evidence="8">NC_groundwater_763_Ag_S-0.2um_68_21</strain>
    </source>
</reference>
<proteinExistence type="inferred from homology"/>
<dbReference type="EMBL" id="JACPUR010000017">
    <property type="protein sequence ID" value="MBI3127234.1"/>
    <property type="molecule type" value="Genomic_DNA"/>
</dbReference>
<evidence type="ECO:0000313" key="9">
    <source>
        <dbReference type="Proteomes" id="UP000782312"/>
    </source>
</evidence>
<dbReference type="GO" id="GO:0022625">
    <property type="term" value="C:cytosolic large ribosomal subunit"/>
    <property type="evidence" value="ECO:0007669"/>
    <property type="project" value="TreeGrafter"/>
</dbReference>
<dbReference type="GO" id="GO:0006412">
    <property type="term" value="P:translation"/>
    <property type="evidence" value="ECO:0007669"/>
    <property type="project" value="InterPro"/>
</dbReference>
<dbReference type="InterPro" id="IPR036919">
    <property type="entry name" value="Ribo_uL30_ferredoxin-like_sf"/>
</dbReference>
<dbReference type="NCBIfam" id="TIGR01308">
    <property type="entry name" value="rpmD_bact"/>
    <property type="match status" value="1"/>
</dbReference>
<dbReference type="PIRSF" id="PIRSF002211">
    <property type="entry name" value="Ribosomal_L30_bac-type"/>
    <property type="match status" value="1"/>
</dbReference>
<dbReference type="InterPro" id="IPR016082">
    <property type="entry name" value="Ribosomal_uL30_ferredoxin-like"/>
</dbReference>
<dbReference type="HAMAP" id="MF_01371_B">
    <property type="entry name" value="Ribosomal_uL30_B"/>
    <property type="match status" value="1"/>
</dbReference>
<comment type="caution">
    <text evidence="8">The sequence shown here is derived from an EMBL/GenBank/DDBJ whole genome shotgun (WGS) entry which is preliminary data.</text>
</comment>
<evidence type="ECO:0000256" key="1">
    <source>
        <dbReference type="ARBA" id="ARBA00007594"/>
    </source>
</evidence>
<dbReference type="PROSITE" id="PS00634">
    <property type="entry name" value="RIBOSOMAL_L30"/>
    <property type="match status" value="1"/>
</dbReference>
<keyword evidence="3 6" id="KW-0689">Ribosomal protein</keyword>
<dbReference type="Proteomes" id="UP000782312">
    <property type="component" value="Unassembled WGS sequence"/>
</dbReference>
<protein>
    <recommendedName>
        <fullName evidence="5">50S ribosomal protein L30</fullName>
    </recommendedName>
</protein>
<evidence type="ECO:0000256" key="3">
    <source>
        <dbReference type="ARBA" id="ARBA00022980"/>
    </source>
</evidence>
<dbReference type="PANTHER" id="PTHR15892">
    <property type="entry name" value="MITOCHONDRIAL RIBOSOMAL PROTEIN L30"/>
    <property type="match status" value="1"/>
</dbReference>